<gene>
    <name evidence="1" type="ORF">V0U35_01235</name>
</gene>
<dbReference type="SUPFAM" id="SSF55961">
    <property type="entry name" value="Bet v1-like"/>
    <property type="match status" value="1"/>
</dbReference>
<dbReference type="RefSeq" id="WP_330194824.1">
    <property type="nucleotide sequence ID" value="NZ_JAZDRO010000001.1"/>
</dbReference>
<sequence>MSKPPVSDAAISEATGRDWAGWRAELDGWAGELDHREIAKRLKDDYRLSPWWAQTVTGGWEVLTGRRETHEMPGGYQATASKIIAADPEVITAAFTEPAVFSGWGPDGKLAVSTSKPGRTVNGRWEAPEGGRVSVHLASADGKTRITLSHEKLANAADCERLKTAWRTALTTLKERLES</sequence>
<dbReference type="Gene3D" id="3.30.530.20">
    <property type="match status" value="1"/>
</dbReference>
<dbReference type="InterPro" id="IPR023393">
    <property type="entry name" value="START-like_dom_sf"/>
</dbReference>
<protein>
    <recommendedName>
        <fullName evidence="3">SRPBCC domain-containing protein</fullName>
    </recommendedName>
</protein>
<dbReference type="Proteomes" id="UP001310692">
    <property type="component" value="Unassembled WGS sequence"/>
</dbReference>
<organism evidence="1 2">
    <name type="scientific">Hyphobacterium marinum</name>
    <dbReference type="NCBI Taxonomy" id="3116574"/>
    <lineage>
        <taxon>Bacteria</taxon>
        <taxon>Pseudomonadati</taxon>
        <taxon>Pseudomonadota</taxon>
        <taxon>Alphaproteobacteria</taxon>
        <taxon>Maricaulales</taxon>
        <taxon>Maricaulaceae</taxon>
        <taxon>Hyphobacterium</taxon>
    </lineage>
</organism>
<name>A0ABU7LUP7_9PROT</name>
<accession>A0ABU7LUP7</accession>
<proteinExistence type="predicted"/>
<evidence type="ECO:0008006" key="3">
    <source>
        <dbReference type="Google" id="ProtNLM"/>
    </source>
</evidence>
<evidence type="ECO:0000313" key="1">
    <source>
        <dbReference type="EMBL" id="MEE2565286.1"/>
    </source>
</evidence>
<comment type="caution">
    <text evidence="1">The sequence shown here is derived from an EMBL/GenBank/DDBJ whole genome shotgun (WGS) entry which is preliminary data.</text>
</comment>
<dbReference type="EMBL" id="JAZDRO010000001">
    <property type="protein sequence ID" value="MEE2565286.1"/>
    <property type="molecule type" value="Genomic_DNA"/>
</dbReference>
<reference evidence="1 2" key="1">
    <citation type="submission" date="2024-01" db="EMBL/GenBank/DDBJ databases">
        <title>Hyphobacterium bacterium isolated from marine sediment.</title>
        <authorList>
            <person name="Zhao S."/>
        </authorList>
    </citation>
    <scope>NUCLEOTIDE SEQUENCE [LARGE SCALE GENOMIC DNA]</scope>
    <source>
        <strain evidence="1 2">Y60-23</strain>
    </source>
</reference>
<evidence type="ECO:0000313" key="2">
    <source>
        <dbReference type="Proteomes" id="UP001310692"/>
    </source>
</evidence>
<keyword evidence="2" id="KW-1185">Reference proteome</keyword>